<dbReference type="Gene3D" id="3.30.70.360">
    <property type="match status" value="1"/>
</dbReference>
<comment type="caution">
    <text evidence="3">The sequence shown here is derived from an EMBL/GenBank/DDBJ whole genome shotgun (WGS) entry which is preliminary data.</text>
</comment>
<dbReference type="OrthoDB" id="9776731at2"/>
<dbReference type="GO" id="GO:0016787">
    <property type="term" value="F:hydrolase activity"/>
    <property type="evidence" value="ECO:0007669"/>
    <property type="project" value="UniProtKB-KW"/>
</dbReference>
<protein>
    <submittedName>
        <fullName evidence="3">Amidohydrolase</fullName>
    </submittedName>
</protein>
<keyword evidence="1" id="KW-0479">Metal-binding</keyword>
<dbReference type="STRING" id="1385513.N780_15435"/>
<name>A0A0A2UV25_9BACI</name>
<dbReference type="AlphaFoldDB" id="A0A0A2UV25"/>
<keyword evidence="3" id="KW-0378">Hydrolase</keyword>
<dbReference type="InterPro" id="IPR036264">
    <property type="entry name" value="Bact_exopeptidase_dim_dom"/>
</dbReference>
<dbReference type="PIRSF" id="PIRSF005962">
    <property type="entry name" value="Pept_M20D_amidohydro"/>
    <property type="match status" value="1"/>
</dbReference>
<feature type="binding site" evidence="1">
    <location>
        <position position="151"/>
    </location>
    <ligand>
        <name>Mn(2+)</name>
        <dbReference type="ChEBI" id="CHEBI:29035"/>
        <label>2</label>
    </ligand>
</feature>
<gene>
    <name evidence="3" type="ORF">N780_15435</name>
</gene>
<evidence type="ECO:0000313" key="3">
    <source>
        <dbReference type="EMBL" id="KGP91774.1"/>
    </source>
</evidence>
<keyword evidence="1" id="KW-0464">Manganese</keyword>
<dbReference type="PANTHER" id="PTHR11014">
    <property type="entry name" value="PEPTIDASE M20 FAMILY MEMBER"/>
    <property type="match status" value="1"/>
</dbReference>
<dbReference type="SUPFAM" id="SSF55031">
    <property type="entry name" value="Bacterial exopeptidase dimerisation domain"/>
    <property type="match status" value="1"/>
</dbReference>
<dbReference type="EMBL" id="AVBG01000004">
    <property type="protein sequence ID" value="KGP91774.1"/>
    <property type="molecule type" value="Genomic_DNA"/>
</dbReference>
<reference evidence="3 4" key="1">
    <citation type="submission" date="2013-08" db="EMBL/GenBank/DDBJ databases">
        <title>Genome of Pontibacillus chungwhensis.</title>
        <authorList>
            <person name="Wang Q."/>
            <person name="Wang G."/>
        </authorList>
    </citation>
    <scope>NUCLEOTIDE SEQUENCE [LARGE SCALE GENOMIC DNA]</scope>
    <source>
        <strain evidence="3 4">BH030062</strain>
    </source>
</reference>
<dbReference type="Gene3D" id="3.40.630.10">
    <property type="entry name" value="Zn peptidases"/>
    <property type="match status" value="1"/>
</dbReference>
<dbReference type="Pfam" id="PF07687">
    <property type="entry name" value="M20_dimer"/>
    <property type="match status" value="1"/>
</dbReference>
<feature type="binding site" evidence="1">
    <location>
        <position position="127"/>
    </location>
    <ligand>
        <name>Mn(2+)</name>
        <dbReference type="ChEBI" id="CHEBI:29035"/>
        <label>2</label>
    </ligand>
</feature>
<comment type="cofactor">
    <cofactor evidence="1">
        <name>Mn(2+)</name>
        <dbReference type="ChEBI" id="CHEBI:29035"/>
    </cofactor>
    <text evidence="1">The Mn(2+) ion enhances activity.</text>
</comment>
<dbReference type="InterPro" id="IPR017439">
    <property type="entry name" value="Amidohydrolase"/>
</dbReference>
<dbReference type="CDD" id="cd08018">
    <property type="entry name" value="M20_Acy1_amhX-like"/>
    <property type="match status" value="1"/>
</dbReference>
<feature type="binding site" evidence="1">
    <location>
        <position position="346"/>
    </location>
    <ligand>
        <name>Mn(2+)</name>
        <dbReference type="ChEBI" id="CHEBI:29035"/>
        <label>2</label>
    </ligand>
</feature>
<dbReference type="PANTHER" id="PTHR11014:SF122">
    <property type="entry name" value="AMIDOHYDROLASE AMHX"/>
    <property type="match status" value="1"/>
</dbReference>
<dbReference type="InterPro" id="IPR037484">
    <property type="entry name" value="AmhX-like"/>
</dbReference>
<dbReference type="eggNOG" id="COG1473">
    <property type="taxonomic scope" value="Bacteria"/>
</dbReference>
<dbReference type="SUPFAM" id="SSF53187">
    <property type="entry name" value="Zn-dependent exopeptidases"/>
    <property type="match status" value="1"/>
</dbReference>
<dbReference type="GO" id="GO:0046872">
    <property type="term" value="F:metal ion binding"/>
    <property type="evidence" value="ECO:0007669"/>
    <property type="project" value="UniProtKB-KW"/>
</dbReference>
<evidence type="ECO:0000313" key="4">
    <source>
        <dbReference type="Proteomes" id="UP000030153"/>
    </source>
</evidence>
<dbReference type="RefSeq" id="WP_036781772.1">
    <property type="nucleotide sequence ID" value="NZ_AVBG01000004.1"/>
</dbReference>
<keyword evidence="4" id="KW-1185">Reference proteome</keyword>
<feature type="binding site" evidence="1">
    <location>
        <position position="90"/>
    </location>
    <ligand>
        <name>Mn(2+)</name>
        <dbReference type="ChEBI" id="CHEBI:29035"/>
        <label>2</label>
    </ligand>
</feature>
<dbReference type="Pfam" id="PF01546">
    <property type="entry name" value="Peptidase_M20"/>
    <property type="match status" value="1"/>
</dbReference>
<sequence>MSQQIDDKIRQAFNYLHENGEISWQEYKTTKYIEEILQSYGCETETFDACPGVVGKYGNFDGTVPVVALRADIDALWQEVNGTQCANHSCGHDSHMAMVLGVLYLIHSLEDLRDKVAIKFIFQPAEEKAAGALKMVELGVVKDVDYLFGVHLRPQAEVEDGYATPMIGHGATKLMEIEIDGEDAHGARPHLTHNAVNVGTQLVNAINQIRMNPGVPHSAKVTKFQAGGPNTNIIPGKASLSLDLRAQTNPVMAELEEQVEHIFKSIEFQYGTTIKVGAVNQIAAAMTNEEAIEVMRGAIESELGADYTLPPTVTPGGDDFHFYTIKKPELKATMLGLGCDLNPGLHHPNMTFNQGRMIYGTRILARAVLNVYGLNKEFSK</sequence>
<dbReference type="InterPro" id="IPR002933">
    <property type="entry name" value="Peptidase_M20"/>
</dbReference>
<proteinExistence type="predicted"/>
<dbReference type="NCBIfam" id="TIGR01891">
    <property type="entry name" value="amidohydrolases"/>
    <property type="match status" value="1"/>
</dbReference>
<dbReference type="Proteomes" id="UP000030153">
    <property type="component" value="Unassembled WGS sequence"/>
</dbReference>
<dbReference type="InterPro" id="IPR011650">
    <property type="entry name" value="Peptidase_M20_dimer"/>
</dbReference>
<feature type="domain" description="Peptidase M20 dimerisation" evidence="2">
    <location>
        <begin position="174"/>
        <end position="266"/>
    </location>
</feature>
<evidence type="ECO:0000256" key="1">
    <source>
        <dbReference type="PIRSR" id="PIRSR005962-1"/>
    </source>
</evidence>
<organism evidence="3 4">
    <name type="scientific">Pontibacillus chungwhensis BH030062</name>
    <dbReference type="NCBI Taxonomy" id="1385513"/>
    <lineage>
        <taxon>Bacteria</taxon>
        <taxon>Bacillati</taxon>
        <taxon>Bacillota</taxon>
        <taxon>Bacilli</taxon>
        <taxon>Bacillales</taxon>
        <taxon>Bacillaceae</taxon>
        <taxon>Pontibacillus</taxon>
    </lineage>
</organism>
<feature type="binding site" evidence="1">
    <location>
        <position position="92"/>
    </location>
    <ligand>
        <name>Mn(2+)</name>
        <dbReference type="ChEBI" id="CHEBI:29035"/>
        <label>2</label>
    </ligand>
</feature>
<accession>A0A0A2UV25</accession>
<evidence type="ECO:0000259" key="2">
    <source>
        <dbReference type="Pfam" id="PF07687"/>
    </source>
</evidence>